<feature type="transmembrane region" description="Helical" evidence="1">
    <location>
        <begin position="47"/>
        <end position="66"/>
    </location>
</feature>
<name>A0A1G9IYG1_9FIRM</name>
<dbReference type="Gene3D" id="3.40.50.1820">
    <property type="entry name" value="alpha/beta hydrolase"/>
    <property type="match status" value="1"/>
</dbReference>
<dbReference type="AlphaFoldDB" id="A0A1G9IYG1"/>
<dbReference type="GO" id="GO:0016787">
    <property type="term" value="F:hydrolase activity"/>
    <property type="evidence" value="ECO:0007669"/>
    <property type="project" value="UniProtKB-KW"/>
</dbReference>
<dbReference type="STRING" id="1121325.SAMN04515677_101424"/>
<dbReference type="InterPro" id="IPR029059">
    <property type="entry name" value="AB_hydrolase_5"/>
</dbReference>
<dbReference type="EMBL" id="FNGW01000001">
    <property type="protein sequence ID" value="SDL29874.1"/>
    <property type="molecule type" value="Genomic_DNA"/>
</dbReference>
<evidence type="ECO:0000313" key="3">
    <source>
        <dbReference type="EMBL" id="SDL29874.1"/>
    </source>
</evidence>
<keyword evidence="1" id="KW-0472">Membrane</keyword>
<evidence type="ECO:0000313" key="4">
    <source>
        <dbReference type="Proteomes" id="UP000199068"/>
    </source>
</evidence>
<keyword evidence="4" id="KW-1185">Reference proteome</keyword>
<gene>
    <name evidence="3" type="ORF">SAMN04515677_101424</name>
</gene>
<evidence type="ECO:0000259" key="2">
    <source>
        <dbReference type="Pfam" id="PF12695"/>
    </source>
</evidence>
<feature type="domain" description="Alpha/beta hydrolase fold-5" evidence="2">
    <location>
        <begin position="107"/>
        <end position="268"/>
    </location>
</feature>
<dbReference type="Proteomes" id="UP000199068">
    <property type="component" value="Unassembled WGS sequence"/>
</dbReference>
<dbReference type="RefSeq" id="WP_170139080.1">
    <property type="nucleotide sequence ID" value="NZ_FNGW01000001.1"/>
</dbReference>
<proteinExistence type="predicted"/>
<evidence type="ECO:0000256" key="1">
    <source>
        <dbReference type="SAM" id="Phobius"/>
    </source>
</evidence>
<keyword evidence="1" id="KW-1133">Transmembrane helix</keyword>
<dbReference type="Pfam" id="PF12695">
    <property type="entry name" value="Abhydrolase_5"/>
    <property type="match status" value="1"/>
</dbReference>
<reference evidence="3 4" key="1">
    <citation type="submission" date="2016-10" db="EMBL/GenBank/DDBJ databases">
        <authorList>
            <person name="de Groot N.N."/>
        </authorList>
    </citation>
    <scope>NUCLEOTIDE SEQUENCE [LARGE SCALE GENOMIC DNA]</scope>
    <source>
        <strain evidence="3 4">DSM 797</strain>
    </source>
</reference>
<organism evidence="3 4">
    <name type="scientific">Romboutsia lituseburensis DSM 797</name>
    <dbReference type="NCBI Taxonomy" id="1121325"/>
    <lineage>
        <taxon>Bacteria</taxon>
        <taxon>Bacillati</taxon>
        <taxon>Bacillota</taxon>
        <taxon>Clostridia</taxon>
        <taxon>Peptostreptococcales</taxon>
        <taxon>Peptostreptococcaceae</taxon>
        <taxon>Romboutsia</taxon>
    </lineage>
</organism>
<sequence length="283" mass="31802">MSEEIEARDKRVDDTFSITMELQRPLFEDEVEETIKTEDKKINIKKIVKIFGIGIIVLLIGFFIWANKTYSPDETAKLAMTSTQKVEVKVDNYISFTPKNKKATKGFIFYPGAKVEPESYAPICRAIAEQGYEVAILDVPFNIALLGQNKAEKVMKDYPEITNWAVGGHSLGGVAASNFASKNNAVDGVILLASYPMNDHLKQMNKYVLSVWGSKDGVVNFKELIKAKEKLPKDTQYVEIEGANHSQFGDYGLQKGDHEALISSDKQMERTYKNIVKFLDSLQ</sequence>
<accession>A0A1G9IYG1</accession>
<keyword evidence="1" id="KW-0812">Transmembrane</keyword>
<dbReference type="InterPro" id="IPR029058">
    <property type="entry name" value="AB_hydrolase_fold"/>
</dbReference>
<protein>
    <submittedName>
        <fullName evidence="3">Predicted hydrolase of the alpha/beta-hydrolase fold</fullName>
    </submittedName>
</protein>
<dbReference type="SUPFAM" id="SSF53474">
    <property type="entry name" value="alpha/beta-Hydrolases"/>
    <property type="match status" value="1"/>
</dbReference>
<keyword evidence="3" id="KW-0378">Hydrolase</keyword>